<dbReference type="GO" id="GO:0005886">
    <property type="term" value="C:plasma membrane"/>
    <property type="evidence" value="ECO:0007669"/>
    <property type="project" value="TreeGrafter"/>
</dbReference>
<organism evidence="5">
    <name type="scientific">Caldithrix abyssi</name>
    <dbReference type="NCBI Taxonomy" id="187145"/>
    <lineage>
        <taxon>Bacteria</taxon>
        <taxon>Pseudomonadati</taxon>
        <taxon>Calditrichota</taxon>
        <taxon>Calditrichia</taxon>
        <taxon>Calditrichales</taxon>
        <taxon>Calditrichaceae</taxon>
        <taxon>Caldithrix</taxon>
    </lineage>
</organism>
<dbReference type="InterPro" id="IPR043128">
    <property type="entry name" value="Rev_trsase/Diguanyl_cyclase"/>
</dbReference>
<dbReference type="InterPro" id="IPR029016">
    <property type="entry name" value="GAF-like_dom_sf"/>
</dbReference>
<proteinExistence type="predicted"/>
<dbReference type="PANTHER" id="PTHR45138:SF9">
    <property type="entry name" value="DIGUANYLATE CYCLASE DGCM-RELATED"/>
    <property type="match status" value="1"/>
</dbReference>
<dbReference type="Pfam" id="PF00990">
    <property type="entry name" value="GGDEF"/>
    <property type="match status" value="1"/>
</dbReference>
<feature type="coiled-coil region" evidence="3">
    <location>
        <begin position="170"/>
        <end position="204"/>
    </location>
</feature>
<keyword evidence="3" id="KW-0175">Coiled coil</keyword>
<evidence type="ECO:0000313" key="5">
    <source>
        <dbReference type="EMBL" id="HED11835.1"/>
    </source>
</evidence>
<dbReference type="FunFam" id="3.30.70.270:FF:000001">
    <property type="entry name" value="Diguanylate cyclase domain protein"/>
    <property type="match status" value="1"/>
</dbReference>
<protein>
    <recommendedName>
        <fullName evidence="1">diguanylate cyclase</fullName>
        <ecNumber evidence="1">2.7.7.65</ecNumber>
    </recommendedName>
</protein>
<name>A0A7V1PVS5_CALAY</name>
<dbReference type="GO" id="GO:0043709">
    <property type="term" value="P:cell adhesion involved in single-species biofilm formation"/>
    <property type="evidence" value="ECO:0007669"/>
    <property type="project" value="TreeGrafter"/>
</dbReference>
<dbReference type="NCBIfam" id="TIGR00254">
    <property type="entry name" value="GGDEF"/>
    <property type="match status" value="1"/>
</dbReference>
<dbReference type="InterPro" id="IPR000160">
    <property type="entry name" value="GGDEF_dom"/>
</dbReference>
<evidence type="ECO:0000256" key="3">
    <source>
        <dbReference type="SAM" id="Coils"/>
    </source>
</evidence>
<evidence type="ECO:0000256" key="2">
    <source>
        <dbReference type="ARBA" id="ARBA00034247"/>
    </source>
</evidence>
<dbReference type="InterPro" id="IPR029787">
    <property type="entry name" value="Nucleotide_cyclase"/>
</dbReference>
<dbReference type="Gene3D" id="3.30.450.40">
    <property type="match status" value="1"/>
</dbReference>
<dbReference type="GO" id="GO:0052621">
    <property type="term" value="F:diguanylate cyclase activity"/>
    <property type="evidence" value="ECO:0007669"/>
    <property type="project" value="UniProtKB-EC"/>
</dbReference>
<accession>A0A7V1PVS5</accession>
<dbReference type="Proteomes" id="UP000886005">
    <property type="component" value="Unassembled WGS sequence"/>
</dbReference>
<comment type="caution">
    <text evidence="5">The sequence shown here is derived from an EMBL/GenBank/DDBJ whole genome shotgun (WGS) entry which is preliminary data.</text>
</comment>
<dbReference type="GO" id="GO:1902201">
    <property type="term" value="P:negative regulation of bacterial-type flagellum-dependent cell motility"/>
    <property type="evidence" value="ECO:0007669"/>
    <property type="project" value="TreeGrafter"/>
</dbReference>
<evidence type="ECO:0000256" key="1">
    <source>
        <dbReference type="ARBA" id="ARBA00012528"/>
    </source>
</evidence>
<reference evidence="5" key="1">
    <citation type="journal article" date="2020" name="mSystems">
        <title>Genome- and Community-Level Interaction Insights into Carbon Utilization and Element Cycling Functions of Hydrothermarchaeota in Hydrothermal Sediment.</title>
        <authorList>
            <person name="Zhou Z."/>
            <person name="Liu Y."/>
            <person name="Xu W."/>
            <person name="Pan J."/>
            <person name="Luo Z.H."/>
            <person name="Li M."/>
        </authorList>
    </citation>
    <scope>NUCLEOTIDE SEQUENCE [LARGE SCALE GENOMIC DNA]</scope>
    <source>
        <strain evidence="5">HyVt-456</strain>
    </source>
</reference>
<sequence length="543" mass="62744">MTELLERLIGRYGYKGQSGVSKALNEFLKLINSLRDVLDDPQAQTQYHLHFLSFFEKISVNIRGVGKLYYALAHADQDWRPAEQNISVPFDKGRILIKQLDGQAVCKLFSAQSTEQKWAVEKQMMPAHYWACLFRITPYSYYLFSYNNSQPEAKRFVRFVDSLVRTLSAIHNERRETRELHQNIKRLEEQLIKKEGHLVSVERNLRRRVYEIHNLLEVSSELYSILNLNQLINSALLIIVGQIGCQRSLALLYDNNLRRYSKKYAKGVDPLELSDFELAVDHPIITYFEHNRRAVTVEHLAEKEEFRPFSEYIAKRRIEVLAPIIHSERVQGIIGSGQLLSEQKFGKDELDILNILINMISISVSNAQTYEEVKNLSLTDGMTNLNNYRYFEDRLKEEINRARRNNTQVSLLMLDIDHFKNYNDTLGHQAGDEALRSVGWILKNAVREEDIVNRYGGEEFCVILPGIPKEVIPILGERIRSKIDEYPFYKENVQPGGKLTVSLGGSCFPSDADNFEDLVYKADQALYKSKSAGRNCLTLYNES</sequence>
<dbReference type="EC" id="2.7.7.65" evidence="1"/>
<evidence type="ECO:0000259" key="4">
    <source>
        <dbReference type="PROSITE" id="PS50887"/>
    </source>
</evidence>
<dbReference type="Gene3D" id="3.30.70.270">
    <property type="match status" value="1"/>
</dbReference>
<dbReference type="InterPro" id="IPR050469">
    <property type="entry name" value="Diguanylate_Cyclase"/>
</dbReference>
<dbReference type="AlphaFoldDB" id="A0A7V1PVS5"/>
<gene>
    <name evidence="5" type="ORF">ENJ10_14175</name>
</gene>
<dbReference type="PROSITE" id="PS50887">
    <property type="entry name" value="GGDEF"/>
    <property type="match status" value="1"/>
</dbReference>
<dbReference type="SUPFAM" id="SSF55073">
    <property type="entry name" value="Nucleotide cyclase"/>
    <property type="match status" value="1"/>
</dbReference>
<dbReference type="EMBL" id="DRLD01000402">
    <property type="protein sequence ID" value="HED11835.1"/>
    <property type="molecule type" value="Genomic_DNA"/>
</dbReference>
<dbReference type="SUPFAM" id="SSF55781">
    <property type="entry name" value="GAF domain-like"/>
    <property type="match status" value="1"/>
</dbReference>
<dbReference type="PANTHER" id="PTHR45138">
    <property type="entry name" value="REGULATORY COMPONENTS OF SENSORY TRANSDUCTION SYSTEM"/>
    <property type="match status" value="1"/>
</dbReference>
<dbReference type="SMART" id="SM00267">
    <property type="entry name" value="GGDEF"/>
    <property type="match status" value="1"/>
</dbReference>
<dbReference type="CDD" id="cd01949">
    <property type="entry name" value="GGDEF"/>
    <property type="match status" value="1"/>
</dbReference>
<comment type="catalytic activity">
    <reaction evidence="2">
        <text>2 GTP = 3',3'-c-di-GMP + 2 diphosphate</text>
        <dbReference type="Rhea" id="RHEA:24898"/>
        <dbReference type="ChEBI" id="CHEBI:33019"/>
        <dbReference type="ChEBI" id="CHEBI:37565"/>
        <dbReference type="ChEBI" id="CHEBI:58805"/>
        <dbReference type="EC" id="2.7.7.65"/>
    </reaction>
</comment>
<feature type="domain" description="GGDEF" evidence="4">
    <location>
        <begin position="407"/>
        <end position="542"/>
    </location>
</feature>